<dbReference type="InterPro" id="IPR053143">
    <property type="entry name" value="Arylsulfate_ST"/>
</dbReference>
<feature type="transmembrane region" description="Helical" evidence="1">
    <location>
        <begin position="7"/>
        <end position="26"/>
    </location>
</feature>
<feature type="domain" description="Arylsulfotransferase N-terminal" evidence="2">
    <location>
        <begin position="68"/>
        <end position="153"/>
    </location>
</feature>
<dbReference type="InterPro" id="IPR038477">
    <property type="entry name" value="ASST_N_sf"/>
</dbReference>
<evidence type="ECO:0000313" key="4">
    <source>
        <dbReference type="Proteomes" id="UP000195447"/>
    </source>
</evidence>
<evidence type="ECO:0000259" key="2">
    <source>
        <dbReference type="Pfam" id="PF17425"/>
    </source>
</evidence>
<gene>
    <name evidence="3" type="ORF">B5F14_03725</name>
</gene>
<dbReference type="SUPFAM" id="SSF50998">
    <property type="entry name" value="Quinoprotein alcohol dehydrogenase-like"/>
    <property type="match status" value="1"/>
</dbReference>
<dbReference type="PANTHER" id="PTHR35340">
    <property type="entry name" value="PQQ ENZYME REPEAT PROTEIN-RELATED"/>
    <property type="match status" value="1"/>
</dbReference>
<keyword evidence="1" id="KW-0472">Membrane</keyword>
<dbReference type="PANTHER" id="PTHR35340:SF5">
    <property type="entry name" value="ASST-DOMAIN-CONTAINING PROTEIN"/>
    <property type="match status" value="1"/>
</dbReference>
<keyword evidence="4" id="KW-1185">Reference proteome</keyword>
<name>A0A1Y4LX71_9FIRM</name>
<dbReference type="Pfam" id="PF17425">
    <property type="entry name" value="Arylsulfotran_N"/>
    <property type="match status" value="1"/>
</dbReference>
<dbReference type="AlphaFoldDB" id="A0A1Y4LX71"/>
<protein>
    <recommendedName>
        <fullName evidence="2">Arylsulfotransferase N-terminal domain-containing protein</fullName>
    </recommendedName>
</protein>
<comment type="caution">
    <text evidence="3">The sequence shown here is derived from an EMBL/GenBank/DDBJ whole genome shotgun (WGS) entry which is preliminary data.</text>
</comment>
<proteinExistence type="predicted"/>
<dbReference type="InterPro" id="IPR035391">
    <property type="entry name" value="Arylsulfotran_N"/>
</dbReference>
<organism evidence="3 4">
    <name type="scientific">Faecalitalea cylindroides</name>
    <dbReference type="NCBI Taxonomy" id="39483"/>
    <lineage>
        <taxon>Bacteria</taxon>
        <taxon>Bacillati</taxon>
        <taxon>Bacillota</taxon>
        <taxon>Erysipelotrichia</taxon>
        <taxon>Erysipelotrichales</taxon>
        <taxon>Erysipelotrichaceae</taxon>
        <taxon>Faecalitalea</taxon>
    </lineage>
</organism>
<dbReference type="Pfam" id="PF05935">
    <property type="entry name" value="Arylsulfotrans"/>
    <property type="match status" value="1"/>
</dbReference>
<keyword evidence="1" id="KW-0812">Transmembrane</keyword>
<dbReference type="Gene3D" id="2.60.40.3100">
    <property type="entry name" value="Arylsulphate sulphotransferase monomer, N-terminal domain"/>
    <property type="match status" value="1"/>
</dbReference>
<keyword evidence="1" id="KW-1133">Transmembrane helix</keyword>
<evidence type="ECO:0000256" key="1">
    <source>
        <dbReference type="SAM" id="Phobius"/>
    </source>
</evidence>
<evidence type="ECO:0000313" key="3">
    <source>
        <dbReference type="EMBL" id="OUP61206.1"/>
    </source>
</evidence>
<reference evidence="4" key="1">
    <citation type="submission" date="2017-04" db="EMBL/GenBank/DDBJ databases">
        <title>Function of individual gut microbiota members based on whole genome sequencing of pure cultures obtained from chicken caecum.</title>
        <authorList>
            <person name="Medvecky M."/>
            <person name="Cejkova D."/>
            <person name="Polansky O."/>
            <person name="Karasova D."/>
            <person name="Kubasova T."/>
            <person name="Cizek A."/>
            <person name="Rychlik I."/>
        </authorList>
    </citation>
    <scope>NUCLEOTIDE SEQUENCE [LARGE SCALE GENOMIC DNA]</scope>
    <source>
        <strain evidence="4">An178</strain>
    </source>
</reference>
<dbReference type="EMBL" id="NFKM01000005">
    <property type="protein sequence ID" value="OUP61206.1"/>
    <property type="molecule type" value="Genomic_DNA"/>
</dbReference>
<sequence>MKMKKIIVKIATVVIVLGLVGGIIYWKSLPEEDVSIETVYTEEYQNNVADELESKKSLNDYDEDHMLIEYNPFKTNTLSLYVYFNTEEATKVSYTVKAPETDYEDFSANVDGSYRTEHEFQVLGLIPGTLNEVEFAIEDEDGNTITRTYEYTTSSLLGNEDVQLEEMNSTVDSVDIGNGLFAFMGNDSDEQDFMYYYDEDGVIRGEIPILGYRSHRLLFQDDLMYFSVAESKMVAMNGLGQIVKTYDLGQYELHHDYVFDNDGNILILASDTESDTVEDRIVLLDVETGKVSEVLDLEDLFGSYKDITSHDEDEDWDWMHINTLQWLEDGSVILSSRETSTIIKINDLETNPSIDYLIGEESFWSDTEYADYLLMPTSEFSNTGGQHSVTYMRDDSLEDGQYYLYLFNNNYGVSTTRSDYDWTQIEGIETKLATEGDTEIDSVSYFYQYLVDENEGTYSLVQSFEIPYSGIVSSVQRVDDYIITDSGMQGVLGIYDAQGNLLKQYKSMLNKKYIYRIYYYDFDGFYFNI</sequence>
<dbReference type="InterPro" id="IPR011047">
    <property type="entry name" value="Quinoprotein_ADH-like_sf"/>
</dbReference>
<dbReference type="GO" id="GO:0004062">
    <property type="term" value="F:aryl sulfotransferase activity"/>
    <property type="evidence" value="ECO:0007669"/>
    <property type="project" value="InterPro"/>
</dbReference>
<dbReference type="InterPro" id="IPR010262">
    <property type="entry name" value="Arylsulfotransferase_bact"/>
</dbReference>
<accession>A0A1Y4LX71</accession>
<dbReference type="Proteomes" id="UP000195447">
    <property type="component" value="Unassembled WGS sequence"/>
</dbReference>